<keyword evidence="3" id="KW-1185">Reference proteome</keyword>
<comment type="caution">
    <text evidence="2">The sequence shown here is derived from an EMBL/GenBank/DDBJ whole genome shotgun (WGS) entry which is preliminary data.</text>
</comment>
<organism evidence="2 3">
    <name type="scientific">Ignelater luminosus</name>
    <name type="common">Cucubano</name>
    <name type="synonym">Pyrophorus luminosus</name>
    <dbReference type="NCBI Taxonomy" id="2038154"/>
    <lineage>
        <taxon>Eukaryota</taxon>
        <taxon>Metazoa</taxon>
        <taxon>Ecdysozoa</taxon>
        <taxon>Arthropoda</taxon>
        <taxon>Hexapoda</taxon>
        <taxon>Insecta</taxon>
        <taxon>Pterygota</taxon>
        <taxon>Neoptera</taxon>
        <taxon>Endopterygota</taxon>
        <taxon>Coleoptera</taxon>
        <taxon>Polyphaga</taxon>
        <taxon>Elateriformia</taxon>
        <taxon>Elateroidea</taxon>
        <taxon>Elateridae</taxon>
        <taxon>Agrypninae</taxon>
        <taxon>Pyrophorini</taxon>
        <taxon>Ignelater</taxon>
    </lineage>
</organism>
<proteinExistence type="predicted"/>
<dbReference type="InterPro" id="IPR049012">
    <property type="entry name" value="Mutator_transp_dom"/>
</dbReference>
<feature type="non-terminal residue" evidence="2">
    <location>
        <position position="164"/>
    </location>
</feature>
<feature type="non-terminal residue" evidence="2">
    <location>
        <position position="1"/>
    </location>
</feature>
<feature type="domain" description="Mutator-like transposase" evidence="1">
    <location>
        <begin position="20"/>
        <end position="157"/>
    </location>
</feature>
<reference evidence="2" key="1">
    <citation type="submission" date="2019-08" db="EMBL/GenBank/DDBJ databases">
        <title>The genome of the North American firefly Photinus pyralis.</title>
        <authorList>
            <consortium name="Photinus pyralis genome working group"/>
            <person name="Fallon T.R."/>
            <person name="Sander Lower S.E."/>
            <person name="Weng J.-K."/>
        </authorList>
    </citation>
    <scope>NUCLEOTIDE SEQUENCE</scope>
    <source>
        <strain evidence="2">TRF0915ILg1</strain>
        <tissue evidence="2">Whole body</tissue>
    </source>
</reference>
<dbReference type="Proteomes" id="UP000801492">
    <property type="component" value="Unassembled WGS sequence"/>
</dbReference>
<name>A0A8K0G5T8_IGNLU</name>
<evidence type="ECO:0000259" key="1">
    <source>
        <dbReference type="Pfam" id="PF20700"/>
    </source>
</evidence>
<accession>A0A8K0G5T8</accession>
<dbReference type="AlphaFoldDB" id="A0A8K0G5T8"/>
<sequence>SYSNYFDIVKETSIDELPSGRRIVDISYVLQEYEQIVLHQTRCTGGKMSFVKGTGQGLLSRLHFKCTNCDKTGILITDSVGDEIKEINESLVWGSISVGIDQQQCEELLSVLNVPSLSAKTYTRYSLPVKNNWQAHLAEKTRQTGEEEKRIALEKDHVTLYNSH</sequence>
<gene>
    <name evidence="2" type="ORF">ILUMI_16601</name>
</gene>
<evidence type="ECO:0000313" key="2">
    <source>
        <dbReference type="EMBL" id="KAF2889572.1"/>
    </source>
</evidence>
<evidence type="ECO:0000313" key="3">
    <source>
        <dbReference type="Proteomes" id="UP000801492"/>
    </source>
</evidence>
<protein>
    <recommendedName>
        <fullName evidence="1">Mutator-like transposase domain-containing protein</fullName>
    </recommendedName>
</protein>
<dbReference type="EMBL" id="VTPC01065320">
    <property type="protein sequence ID" value="KAF2889572.1"/>
    <property type="molecule type" value="Genomic_DNA"/>
</dbReference>
<dbReference type="Pfam" id="PF20700">
    <property type="entry name" value="Mutator"/>
    <property type="match status" value="1"/>
</dbReference>
<dbReference type="OrthoDB" id="6431392at2759"/>